<gene>
    <name evidence="1" type="ORF">MSP8886_03891</name>
</gene>
<name>A0A1A8TUJ3_9GAMM</name>
<dbReference type="STRING" id="1792290.MSP8886_03891"/>
<evidence type="ECO:0000313" key="1">
    <source>
        <dbReference type="EMBL" id="SBS36901.1"/>
    </source>
</evidence>
<dbReference type="EMBL" id="FLOB01000015">
    <property type="protein sequence ID" value="SBS36901.1"/>
    <property type="molecule type" value="Genomic_DNA"/>
</dbReference>
<reference evidence="1 2" key="1">
    <citation type="submission" date="2016-06" db="EMBL/GenBank/DDBJ databases">
        <authorList>
            <person name="Kjaerup R.B."/>
            <person name="Dalgaard T.S."/>
            <person name="Juul-Madsen H.R."/>
        </authorList>
    </citation>
    <scope>NUCLEOTIDE SEQUENCE [LARGE SCALE GENOMIC DNA]</scope>
    <source>
        <strain evidence="1 2">CECT 8886</strain>
    </source>
</reference>
<keyword evidence="2" id="KW-1185">Reference proteome</keyword>
<organism evidence="1 2">
    <name type="scientific">Marinomonas spartinae</name>
    <dbReference type="NCBI Taxonomy" id="1792290"/>
    <lineage>
        <taxon>Bacteria</taxon>
        <taxon>Pseudomonadati</taxon>
        <taxon>Pseudomonadota</taxon>
        <taxon>Gammaproteobacteria</taxon>
        <taxon>Oceanospirillales</taxon>
        <taxon>Oceanospirillaceae</taxon>
        <taxon>Marinomonas</taxon>
    </lineage>
</organism>
<proteinExistence type="predicted"/>
<dbReference type="AlphaFoldDB" id="A0A1A8TUJ3"/>
<sequence length="35" mass="3804">MATHASEYPWSSYQSNAIGKEIALITPHSESLNLG</sequence>
<protein>
    <submittedName>
        <fullName evidence="1">Uncharacterized protein</fullName>
    </submittedName>
</protein>
<evidence type="ECO:0000313" key="2">
    <source>
        <dbReference type="Proteomes" id="UP000092544"/>
    </source>
</evidence>
<dbReference type="Proteomes" id="UP000092544">
    <property type="component" value="Unassembled WGS sequence"/>
</dbReference>
<accession>A0A1A8TUJ3</accession>